<evidence type="ECO:0000313" key="5">
    <source>
        <dbReference type="EMBL" id="PTQ51532.1"/>
    </source>
</evidence>
<proteinExistence type="predicted"/>
<dbReference type="InterPro" id="IPR027417">
    <property type="entry name" value="P-loop_NTPase"/>
</dbReference>
<evidence type="ECO:0000256" key="2">
    <source>
        <dbReference type="ARBA" id="ARBA00022741"/>
    </source>
</evidence>
<dbReference type="InterPro" id="IPR003439">
    <property type="entry name" value="ABC_transporter-like_ATP-bd"/>
</dbReference>
<evidence type="ECO:0000313" key="6">
    <source>
        <dbReference type="Proteomes" id="UP000244016"/>
    </source>
</evidence>
<keyword evidence="1" id="KW-0813">Transport</keyword>
<dbReference type="PROSITE" id="PS00211">
    <property type="entry name" value="ABC_TRANSPORTER_1"/>
    <property type="match status" value="1"/>
</dbReference>
<dbReference type="SMART" id="SM00382">
    <property type="entry name" value="AAA"/>
    <property type="match status" value="1"/>
</dbReference>
<sequence length="274" mass="30162">MTKAALVEAEGVTRWFGAVPGIQDADLRVAAGEIVALVGPNGAGKTTLLNLCAGILPPSRGRLRVLDYTWGNDPESRHSGSLPPDLWRLRRHLGFVPASHEVPERLTAREFLRFIAALYEVPRPEADAAIERWLAYLDLSGAADRLMKGYSHGMRKKVQLAAALLPRPRVFICDEPTSGLDPEMVVLLRDLFHALAQQGVAVVLATHDLPFAERVAHRFYFIHGSRIVAQGSAEELKTRYHAPDLAEAFLLAVGGGERRKLLHELVAHQPMETP</sequence>
<dbReference type="InterPro" id="IPR051782">
    <property type="entry name" value="ABC_Transporter_VariousFunc"/>
</dbReference>
<keyword evidence="3 5" id="KW-0067">ATP-binding</keyword>
<dbReference type="AlphaFoldDB" id="A0A2T5G5R3"/>
<dbReference type="Gene3D" id="3.40.50.300">
    <property type="entry name" value="P-loop containing nucleotide triphosphate hydrolases"/>
    <property type="match status" value="1"/>
</dbReference>
<evidence type="ECO:0000259" key="4">
    <source>
        <dbReference type="PROSITE" id="PS50893"/>
    </source>
</evidence>
<dbReference type="GO" id="GO:0005524">
    <property type="term" value="F:ATP binding"/>
    <property type="evidence" value="ECO:0007669"/>
    <property type="project" value="UniProtKB-KW"/>
</dbReference>
<organism evidence="5 6">
    <name type="scientific">Brockia lithotrophica</name>
    <dbReference type="NCBI Taxonomy" id="933949"/>
    <lineage>
        <taxon>Bacteria</taxon>
        <taxon>Bacillati</taxon>
        <taxon>Bacillota</taxon>
        <taxon>Bacilli</taxon>
        <taxon>Bacillales</taxon>
        <taxon>Bacillales Family X. Incertae Sedis</taxon>
        <taxon>Brockia</taxon>
    </lineage>
</organism>
<dbReference type="EMBL" id="PEBW01000005">
    <property type="protein sequence ID" value="PTQ51532.1"/>
    <property type="molecule type" value="Genomic_DNA"/>
</dbReference>
<protein>
    <submittedName>
        <fullName evidence="5">ABC transporter, ATP-binding protein</fullName>
    </submittedName>
</protein>
<accession>A0A2T5G5R3</accession>
<dbReference type="SUPFAM" id="SSF52540">
    <property type="entry name" value="P-loop containing nucleoside triphosphate hydrolases"/>
    <property type="match status" value="1"/>
</dbReference>
<dbReference type="GO" id="GO:0016887">
    <property type="term" value="F:ATP hydrolysis activity"/>
    <property type="evidence" value="ECO:0007669"/>
    <property type="project" value="InterPro"/>
</dbReference>
<evidence type="ECO:0000256" key="3">
    <source>
        <dbReference type="ARBA" id="ARBA00022840"/>
    </source>
</evidence>
<dbReference type="InterPro" id="IPR017871">
    <property type="entry name" value="ABC_transporter-like_CS"/>
</dbReference>
<reference evidence="5 6" key="1">
    <citation type="submission" date="2017-08" db="EMBL/GenBank/DDBJ databases">
        <title>Burning lignite coal seam in the remote Altai Mountains harbors a hydrogen-driven thermophilic microbial community.</title>
        <authorList>
            <person name="Kadnikov V.V."/>
            <person name="Mardanov A.V."/>
            <person name="Ivasenko D."/>
            <person name="Beletsky A.V."/>
            <person name="Karnachuk O.V."/>
            <person name="Ravin N.V."/>
        </authorList>
    </citation>
    <scope>NUCLEOTIDE SEQUENCE [LARGE SCALE GENOMIC DNA]</scope>
    <source>
        <strain evidence="5">AL31</strain>
    </source>
</reference>
<gene>
    <name evidence="5" type="ORF">BLITH_1609</name>
</gene>
<dbReference type="CDD" id="cd03230">
    <property type="entry name" value="ABC_DR_subfamily_A"/>
    <property type="match status" value="1"/>
</dbReference>
<dbReference type="PANTHER" id="PTHR42939:SF1">
    <property type="entry name" value="ABC TRANSPORTER ATP-BINDING PROTEIN ALBC-RELATED"/>
    <property type="match status" value="1"/>
</dbReference>
<name>A0A2T5G5R3_9BACL</name>
<keyword evidence="2" id="KW-0547">Nucleotide-binding</keyword>
<dbReference type="Pfam" id="PF00005">
    <property type="entry name" value="ABC_tran"/>
    <property type="match status" value="1"/>
</dbReference>
<dbReference type="PANTHER" id="PTHR42939">
    <property type="entry name" value="ABC TRANSPORTER ATP-BINDING PROTEIN ALBC-RELATED"/>
    <property type="match status" value="1"/>
</dbReference>
<dbReference type="Proteomes" id="UP000244016">
    <property type="component" value="Unassembled WGS sequence"/>
</dbReference>
<dbReference type="InterPro" id="IPR003593">
    <property type="entry name" value="AAA+_ATPase"/>
</dbReference>
<feature type="domain" description="ABC transporter" evidence="4">
    <location>
        <begin position="7"/>
        <end position="249"/>
    </location>
</feature>
<evidence type="ECO:0000256" key="1">
    <source>
        <dbReference type="ARBA" id="ARBA00022448"/>
    </source>
</evidence>
<dbReference type="PROSITE" id="PS50893">
    <property type="entry name" value="ABC_TRANSPORTER_2"/>
    <property type="match status" value="1"/>
</dbReference>
<comment type="caution">
    <text evidence="5">The sequence shown here is derived from an EMBL/GenBank/DDBJ whole genome shotgun (WGS) entry which is preliminary data.</text>
</comment>